<dbReference type="AlphaFoldDB" id="A0A2M4B512"/>
<feature type="signal peptide" evidence="1">
    <location>
        <begin position="1"/>
        <end position="19"/>
    </location>
</feature>
<accession>A0A2M4B512</accession>
<name>A0A2M4B512_9DIPT</name>
<dbReference type="EMBL" id="GGFK01014587">
    <property type="protein sequence ID" value="MBW47908.1"/>
    <property type="molecule type" value="Transcribed_RNA"/>
</dbReference>
<feature type="chain" id="PRO_5014695140" evidence="1">
    <location>
        <begin position="20"/>
        <end position="93"/>
    </location>
</feature>
<sequence>MRAKAVSAFVLSLFFIAQSVPLESTHSLYGKRQAIYWEEQEEEERERESVPMAFVGAENRRKASTHPYVPPSLKIRFCLVSSSASCSSVRMPV</sequence>
<evidence type="ECO:0000256" key="1">
    <source>
        <dbReference type="SAM" id="SignalP"/>
    </source>
</evidence>
<evidence type="ECO:0000313" key="2">
    <source>
        <dbReference type="EMBL" id="MBW47908.1"/>
    </source>
</evidence>
<organism evidence="2">
    <name type="scientific">Anopheles triannulatus</name>
    <dbReference type="NCBI Taxonomy" id="58253"/>
    <lineage>
        <taxon>Eukaryota</taxon>
        <taxon>Metazoa</taxon>
        <taxon>Ecdysozoa</taxon>
        <taxon>Arthropoda</taxon>
        <taxon>Hexapoda</taxon>
        <taxon>Insecta</taxon>
        <taxon>Pterygota</taxon>
        <taxon>Neoptera</taxon>
        <taxon>Endopterygota</taxon>
        <taxon>Diptera</taxon>
        <taxon>Nematocera</taxon>
        <taxon>Culicoidea</taxon>
        <taxon>Culicidae</taxon>
        <taxon>Anophelinae</taxon>
        <taxon>Anopheles</taxon>
    </lineage>
</organism>
<protein>
    <submittedName>
        <fullName evidence="2">Putative secreted protein</fullName>
    </submittedName>
</protein>
<keyword evidence="1" id="KW-0732">Signal</keyword>
<proteinExistence type="predicted"/>
<reference evidence="2" key="1">
    <citation type="submission" date="2018-01" db="EMBL/GenBank/DDBJ databases">
        <title>An insight into the sialome of Amazonian anophelines.</title>
        <authorList>
            <person name="Ribeiro J.M."/>
            <person name="Scarpassa V."/>
            <person name="Calvo E."/>
        </authorList>
    </citation>
    <scope>NUCLEOTIDE SEQUENCE</scope>
    <source>
        <tissue evidence="2">Salivary glands</tissue>
    </source>
</reference>